<protein>
    <recommendedName>
        <fullName evidence="1">Metallo-beta-lactamase domain-containing protein</fullName>
    </recommendedName>
</protein>
<sequence length="264" mass="27152">MPPGVLHVRCDNPSAMTLSGTNSYVITRADGVADGGERALVIDPGPDEHGHVGALVDALRGVSNVDVLLTHHHDDHEGGAARLVELLSEAGGSARVWGGDQGIPLVDGQIFDDVQVVFAPGHTADSVGYVLERDGDVVLFSGDTLLGGSSSFIAHPDGDLTDYLVTLDVLEAALEATPGAVLAPGHGDVGGDALAVIDAYRHHRNERLDEVRAALAQAPSDADDAARVDAVIDGVYGGVDAALRPAVEAVVAAQLAHLTRIGEV</sequence>
<evidence type="ECO:0000313" key="3">
    <source>
        <dbReference type="Proteomes" id="UP000027986"/>
    </source>
</evidence>
<gene>
    <name evidence="2" type="ORF">HX89_12815</name>
</gene>
<evidence type="ECO:0000259" key="1">
    <source>
        <dbReference type="SMART" id="SM00849"/>
    </source>
</evidence>
<organism evidence="2 3">
    <name type="scientific">Dermacoccus nishinomiyaensis</name>
    <dbReference type="NCBI Taxonomy" id="1274"/>
    <lineage>
        <taxon>Bacteria</taxon>
        <taxon>Bacillati</taxon>
        <taxon>Actinomycetota</taxon>
        <taxon>Actinomycetes</taxon>
        <taxon>Micrococcales</taxon>
        <taxon>Dermacoccaceae</taxon>
        <taxon>Dermacoccus</taxon>
    </lineage>
</organism>
<dbReference type="AlphaFoldDB" id="A0A075JIM7"/>
<dbReference type="SMART" id="SM00849">
    <property type="entry name" value="Lactamase_B"/>
    <property type="match status" value="1"/>
</dbReference>
<dbReference type="PANTHER" id="PTHR23131">
    <property type="entry name" value="ENDORIBONUCLEASE LACTB2"/>
    <property type="match status" value="1"/>
</dbReference>
<keyword evidence="3" id="KW-1185">Reference proteome</keyword>
<reference evidence="2 3" key="1">
    <citation type="submission" date="2014-07" db="EMBL/GenBank/DDBJ databases">
        <title>Genome Sequencing of Dermacoccus nishinomiyaensis.</title>
        <authorList>
            <person name="Hong K.W."/>
            <person name="Chan K.G."/>
        </authorList>
    </citation>
    <scope>NUCLEOTIDE SEQUENCE [LARGE SCALE GENOMIC DNA]</scope>
    <source>
        <strain evidence="2 3">M25</strain>
    </source>
</reference>
<dbReference type="EMBL" id="CP008889">
    <property type="protein sequence ID" value="AIF41665.1"/>
    <property type="molecule type" value="Genomic_DNA"/>
</dbReference>
<dbReference type="InterPro" id="IPR036388">
    <property type="entry name" value="WH-like_DNA-bd_sf"/>
</dbReference>
<dbReference type="InterPro" id="IPR050662">
    <property type="entry name" value="Sec-metab_biosynth-thioest"/>
</dbReference>
<dbReference type="CDD" id="cd16278">
    <property type="entry name" value="metallo-hydrolase-like_MBL-fold"/>
    <property type="match status" value="1"/>
</dbReference>
<dbReference type="SUPFAM" id="SSF56281">
    <property type="entry name" value="Metallo-hydrolase/oxidoreductase"/>
    <property type="match status" value="1"/>
</dbReference>
<dbReference type="HOGENOM" id="CLU_048478_2_0_11"/>
<name>A0A075JIM7_9MICO</name>
<dbReference type="Proteomes" id="UP000027986">
    <property type="component" value="Chromosome"/>
</dbReference>
<feature type="domain" description="Metallo-beta-lactamase" evidence="1">
    <location>
        <begin position="20"/>
        <end position="186"/>
    </location>
</feature>
<dbReference type="eggNOG" id="COG0491">
    <property type="taxonomic scope" value="Bacteria"/>
</dbReference>
<proteinExistence type="predicted"/>
<evidence type="ECO:0000313" key="2">
    <source>
        <dbReference type="EMBL" id="AIF41665.1"/>
    </source>
</evidence>
<dbReference type="InterPro" id="IPR036866">
    <property type="entry name" value="RibonucZ/Hydroxyglut_hydro"/>
</dbReference>
<accession>A0A075JIM7</accession>
<dbReference type="KEGG" id="dni:HX89_12815"/>
<dbReference type="Pfam" id="PF00753">
    <property type="entry name" value="Lactamase_B"/>
    <property type="match status" value="1"/>
</dbReference>
<dbReference type="Gene3D" id="3.60.15.10">
    <property type="entry name" value="Ribonuclease Z/Hydroxyacylglutathione hydrolase-like"/>
    <property type="match status" value="1"/>
</dbReference>
<dbReference type="PANTHER" id="PTHR23131:SF0">
    <property type="entry name" value="ENDORIBONUCLEASE LACTB2"/>
    <property type="match status" value="1"/>
</dbReference>
<dbReference type="InterPro" id="IPR001279">
    <property type="entry name" value="Metallo-B-lactamas"/>
</dbReference>
<dbReference type="Gene3D" id="1.10.10.10">
    <property type="entry name" value="Winged helix-like DNA-binding domain superfamily/Winged helix DNA-binding domain"/>
    <property type="match status" value="1"/>
</dbReference>